<dbReference type="AlphaFoldDB" id="A0A2M6WS09"/>
<dbReference type="EMBL" id="PFAO01000007">
    <property type="protein sequence ID" value="PIT95599.1"/>
    <property type="molecule type" value="Genomic_DNA"/>
</dbReference>
<accession>A0A2M6WS09</accession>
<reference evidence="2" key="1">
    <citation type="submission" date="2017-09" db="EMBL/GenBank/DDBJ databases">
        <title>Depth-based differentiation of microbial function through sediment-hosted aquifers and enrichment of novel symbionts in the deep terrestrial subsurface.</title>
        <authorList>
            <person name="Probst A.J."/>
            <person name="Ladd B."/>
            <person name="Jarett J.K."/>
            <person name="Geller-Mcgrath D.E."/>
            <person name="Sieber C.M.K."/>
            <person name="Emerson J.B."/>
            <person name="Anantharaman K."/>
            <person name="Thomas B.C."/>
            <person name="Malmstrom R."/>
            <person name="Stieglmeier M."/>
            <person name="Klingl A."/>
            <person name="Woyke T."/>
            <person name="Ryan C.M."/>
            <person name="Banfield J.F."/>
        </authorList>
    </citation>
    <scope>NUCLEOTIDE SEQUENCE [LARGE SCALE GENOMIC DNA]</scope>
</reference>
<protein>
    <recommendedName>
        <fullName evidence="3">Gingipain domain-containing protein</fullName>
    </recommendedName>
</protein>
<name>A0A2M6WS09_9BACT</name>
<gene>
    <name evidence="1" type="ORF">COT96_00345</name>
</gene>
<evidence type="ECO:0008006" key="3">
    <source>
        <dbReference type="Google" id="ProtNLM"/>
    </source>
</evidence>
<evidence type="ECO:0000313" key="1">
    <source>
        <dbReference type="EMBL" id="PIT95599.1"/>
    </source>
</evidence>
<evidence type="ECO:0000313" key="2">
    <source>
        <dbReference type="Proteomes" id="UP000228964"/>
    </source>
</evidence>
<dbReference type="Proteomes" id="UP000228964">
    <property type="component" value="Unassembled WGS sequence"/>
</dbReference>
<sequence length="214" mass="24182">MKMIVTRPQYDITTKYLSVWAGEVINFAQKKKIEVIDLFKDKANKNDFTGRVKKLKPDIIFLNGHGNDDCVTGHDEEKLVEAGDNYDILRDAITYALSCNSGKILGPKVAENNEATYIGYKDKFIFVADSNYSTRPQDDPRAKPFMEASNQVMISLLKGNRAGEASEKSKNKFKEHFMKLSSSQADPDSLQAAQCLWWNMRNQVCLGNLDAELK</sequence>
<organism evidence="1 2">
    <name type="scientific">Candidatus Falkowbacteria bacterium CG10_big_fil_rev_8_21_14_0_10_38_22</name>
    <dbReference type="NCBI Taxonomy" id="1974564"/>
    <lineage>
        <taxon>Bacteria</taxon>
        <taxon>Candidatus Falkowiibacteriota</taxon>
    </lineage>
</organism>
<proteinExistence type="predicted"/>
<comment type="caution">
    <text evidence="1">The sequence shown here is derived from an EMBL/GenBank/DDBJ whole genome shotgun (WGS) entry which is preliminary data.</text>
</comment>